<name>A0ABM8W2D1_GIGMA</name>
<dbReference type="InterPro" id="IPR008906">
    <property type="entry name" value="HATC_C_dom"/>
</dbReference>
<protein>
    <submittedName>
        <fullName evidence="7">27734_t:CDS:1</fullName>
    </submittedName>
</protein>
<evidence type="ECO:0000313" key="8">
    <source>
        <dbReference type="Proteomes" id="UP000789901"/>
    </source>
</evidence>
<evidence type="ECO:0000259" key="6">
    <source>
        <dbReference type="Pfam" id="PF05699"/>
    </source>
</evidence>
<evidence type="ECO:0000256" key="4">
    <source>
        <dbReference type="ARBA" id="ARBA00022833"/>
    </source>
</evidence>
<dbReference type="EMBL" id="CAJVQB010000784">
    <property type="protein sequence ID" value="CAG8507166.1"/>
    <property type="molecule type" value="Genomic_DNA"/>
</dbReference>
<dbReference type="InterPro" id="IPR052035">
    <property type="entry name" value="ZnF_BED_domain_contain"/>
</dbReference>
<evidence type="ECO:0000256" key="3">
    <source>
        <dbReference type="ARBA" id="ARBA00022771"/>
    </source>
</evidence>
<evidence type="ECO:0000256" key="2">
    <source>
        <dbReference type="ARBA" id="ARBA00022723"/>
    </source>
</evidence>
<dbReference type="Proteomes" id="UP000789901">
    <property type="component" value="Unassembled WGS sequence"/>
</dbReference>
<dbReference type="Pfam" id="PF05699">
    <property type="entry name" value="Dimer_Tnp_hAT"/>
    <property type="match status" value="1"/>
</dbReference>
<proteinExistence type="predicted"/>
<sequence length="329" mass="37557">ISDISCNEILSDNNISTNSDIENASNKLIAKPNLKKMLVGFGNTFAKGNHRENRKSEQIVNNFQSHLNTHGITKPIEKDNIPMQSTIDEMFQCAAKQNYHQKEPIESIVTLTRSCALLETCTDSEEMEEINNIDMSTIFDNEEEDIIDLDDKSETITTADGKKFKLNLPQNTDSLIENSLITILLDPQYKSMKQLNNWEHNKAVSLLQEKYNLLSVENELIKLFSIMFGSNERSTLVKNEVDRYLKIDQISTKTNPLNWWKDIQEKLSILASLARKYLAIPAISTPSKRLFSNASNLMTAKRTLLNAGLFERILFFQRNIGCLETIFEP</sequence>
<accession>A0ABM8W2D1</accession>
<gene>
    <name evidence="7" type="ORF">GMARGA_LOCUS2495</name>
</gene>
<dbReference type="InterPro" id="IPR012337">
    <property type="entry name" value="RNaseH-like_sf"/>
</dbReference>
<feature type="non-terminal residue" evidence="7">
    <location>
        <position position="1"/>
    </location>
</feature>
<feature type="domain" description="HAT C-terminal dimerisation" evidence="6">
    <location>
        <begin position="240"/>
        <end position="319"/>
    </location>
</feature>
<evidence type="ECO:0000313" key="7">
    <source>
        <dbReference type="EMBL" id="CAG8507166.1"/>
    </source>
</evidence>
<organism evidence="7 8">
    <name type="scientific">Gigaspora margarita</name>
    <dbReference type="NCBI Taxonomy" id="4874"/>
    <lineage>
        <taxon>Eukaryota</taxon>
        <taxon>Fungi</taxon>
        <taxon>Fungi incertae sedis</taxon>
        <taxon>Mucoromycota</taxon>
        <taxon>Glomeromycotina</taxon>
        <taxon>Glomeromycetes</taxon>
        <taxon>Diversisporales</taxon>
        <taxon>Gigasporaceae</taxon>
        <taxon>Gigaspora</taxon>
    </lineage>
</organism>
<keyword evidence="4" id="KW-0862">Zinc</keyword>
<comment type="caution">
    <text evidence="7">The sequence shown here is derived from an EMBL/GenBank/DDBJ whole genome shotgun (WGS) entry which is preliminary data.</text>
</comment>
<keyword evidence="2" id="KW-0479">Metal-binding</keyword>
<keyword evidence="8" id="KW-1185">Reference proteome</keyword>
<evidence type="ECO:0000256" key="5">
    <source>
        <dbReference type="ARBA" id="ARBA00023242"/>
    </source>
</evidence>
<dbReference type="SUPFAM" id="SSF53098">
    <property type="entry name" value="Ribonuclease H-like"/>
    <property type="match status" value="1"/>
</dbReference>
<dbReference type="PANTHER" id="PTHR46481:SF10">
    <property type="entry name" value="ZINC FINGER BED DOMAIN-CONTAINING PROTEIN 39"/>
    <property type="match status" value="1"/>
</dbReference>
<keyword evidence="5" id="KW-0539">Nucleus</keyword>
<keyword evidence="3" id="KW-0863">Zinc-finger</keyword>
<reference evidence="7 8" key="1">
    <citation type="submission" date="2021-06" db="EMBL/GenBank/DDBJ databases">
        <authorList>
            <person name="Kallberg Y."/>
            <person name="Tangrot J."/>
            <person name="Rosling A."/>
        </authorList>
    </citation>
    <scope>NUCLEOTIDE SEQUENCE [LARGE SCALE GENOMIC DNA]</scope>
    <source>
        <strain evidence="7 8">120-4 pot B 10/14</strain>
    </source>
</reference>
<comment type="subcellular location">
    <subcellularLocation>
        <location evidence="1">Nucleus</location>
    </subcellularLocation>
</comment>
<evidence type="ECO:0000256" key="1">
    <source>
        <dbReference type="ARBA" id="ARBA00004123"/>
    </source>
</evidence>
<dbReference type="PANTHER" id="PTHR46481">
    <property type="entry name" value="ZINC FINGER BED DOMAIN-CONTAINING PROTEIN 4"/>
    <property type="match status" value="1"/>
</dbReference>